<proteinExistence type="predicted"/>
<keyword evidence="3" id="KW-1185">Reference proteome</keyword>
<organism evidence="1 3">
    <name type="scientific">Medicago truncatula</name>
    <name type="common">Barrel medic</name>
    <name type="synonym">Medicago tribuloides</name>
    <dbReference type="NCBI Taxonomy" id="3880"/>
    <lineage>
        <taxon>Eukaryota</taxon>
        <taxon>Viridiplantae</taxon>
        <taxon>Streptophyta</taxon>
        <taxon>Embryophyta</taxon>
        <taxon>Tracheophyta</taxon>
        <taxon>Spermatophyta</taxon>
        <taxon>Magnoliopsida</taxon>
        <taxon>eudicotyledons</taxon>
        <taxon>Gunneridae</taxon>
        <taxon>Pentapetalae</taxon>
        <taxon>rosids</taxon>
        <taxon>fabids</taxon>
        <taxon>Fabales</taxon>
        <taxon>Fabaceae</taxon>
        <taxon>Papilionoideae</taxon>
        <taxon>50 kb inversion clade</taxon>
        <taxon>NPAAA clade</taxon>
        <taxon>Hologalegina</taxon>
        <taxon>IRL clade</taxon>
        <taxon>Trifolieae</taxon>
        <taxon>Medicago</taxon>
    </lineage>
</organism>
<reference evidence="1 3" key="2">
    <citation type="journal article" date="2014" name="BMC Genomics">
        <title>An improved genome release (version Mt4.0) for the model legume Medicago truncatula.</title>
        <authorList>
            <person name="Tang H."/>
            <person name="Krishnakumar V."/>
            <person name="Bidwell S."/>
            <person name="Rosen B."/>
            <person name="Chan A."/>
            <person name="Zhou S."/>
            <person name="Gentzbittel L."/>
            <person name="Childs K.L."/>
            <person name="Yandell M."/>
            <person name="Gundlach H."/>
            <person name="Mayer K.F."/>
            <person name="Schwartz D.C."/>
            <person name="Town C.D."/>
        </authorList>
    </citation>
    <scope>GENOME REANNOTATION</scope>
    <source>
        <strain evidence="1">A17</strain>
        <strain evidence="2 3">cv. Jemalong A17</strain>
    </source>
</reference>
<evidence type="ECO:0000313" key="2">
    <source>
        <dbReference type="EnsemblPlants" id="KEH23486"/>
    </source>
</evidence>
<sequence>MVMLNFHKISLRPPWSIFIISQTPKIIFKSNQSHWKAKTIIYNFHVYTKGQFKTETCEKDARTRNRGCCQSAARGARRYRIQTAANPKEPWWRTKSRRKVQNV</sequence>
<evidence type="ECO:0000313" key="3">
    <source>
        <dbReference type="Proteomes" id="UP000002051"/>
    </source>
</evidence>
<dbReference type="EnsemblPlants" id="KEH23486">
    <property type="protein sequence ID" value="KEH23486"/>
    <property type="gene ID" value="MTR_7g083575"/>
</dbReference>
<protein>
    <submittedName>
        <fullName evidence="1 2">Uncharacterized protein</fullName>
    </submittedName>
</protein>
<dbReference type="AlphaFoldDB" id="A0A072U245"/>
<name>A0A072U245_MEDTR</name>
<accession>A0A072U245</accession>
<gene>
    <name evidence="1" type="ordered locus">MTR_7g083575</name>
</gene>
<dbReference type="EMBL" id="CM001223">
    <property type="protein sequence ID" value="KEH23486.1"/>
    <property type="molecule type" value="Genomic_DNA"/>
</dbReference>
<dbReference type="HOGENOM" id="CLU_2267788_0_0_1"/>
<reference evidence="2" key="3">
    <citation type="submission" date="2015-04" db="UniProtKB">
        <authorList>
            <consortium name="EnsemblPlants"/>
        </authorList>
    </citation>
    <scope>IDENTIFICATION</scope>
    <source>
        <strain evidence="2">cv. Jemalong A17</strain>
    </source>
</reference>
<dbReference type="Proteomes" id="UP000002051">
    <property type="component" value="Unassembled WGS sequence"/>
</dbReference>
<evidence type="ECO:0000313" key="1">
    <source>
        <dbReference type="EMBL" id="KEH23486.1"/>
    </source>
</evidence>
<reference evidence="1 3" key="1">
    <citation type="journal article" date="2011" name="Nature">
        <title>The Medicago genome provides insight into the evolution of rhizobial symbioses.</title>
        <authorList>
            <person name="Young N.D."/>
            <person name="Debelle F."/>
            <person name="Oldroyd G.E."/>
            <person name="Geurts R."/>
            <person name="Cannon S.B."/>
            <person name="Udvardi M.K."/>
            <person name="Benedito V.A."/>
            <person name="Mayer K.F."/>
            <person name="Gouzy J."/>
            <person name="Schoof H."/>
            <person name="Van de Peer Y."/>
            <person name="Proost S."/>
            <person name="Cook D.R."/>
            <person name="Meyers B.C."/>
            <person name="Spannagl M."/>
            <person name="Cheung F."/>
            <person name="De Mita S."/>
            <person name="Krishnakumar V."/>
            <person name="Gundlach H."/>
            <person name="Zhou S."/>
            <person name="Mudge J."/>
            <person name="Bharti A.K."/>
            <person name="Murray J.D."/>
            <person name="Naoumkina M.A."/>
            <person name="Rosen B."/>
            <person name="Silverstein K.A."/>
            <person name="Tang H."/>
            <person name="Rombauts S."/>
            <person name="Zhao P.X."/>
            <person name="Zhou P."/>
            <person name="Barbe V."/>
            <person name="Bardou P."/>
            <person name="Bechner M."/>
            <person name="Bellec A."/>
            <person name="Berger A."/>
            <person name="Berges H."/>
            <person name="Bidwell S."/>
            <person name="Bisseling T."/>
            <person name="Choisne N."/>
            <person name="Couloux A."/>
            <person name="Denny R."/>
            <person name="Deshpande S."/>
            <person name="Dai X."/>
            <person name="Doyle J.J."/>
            <person name="Dudez A.M."/>
            <person name="Farmer A.D."/>
            <person name="Fouteau S."/>
            <person name="Franken C."/>
            <person name="Gibelin C."/>
            <person name="Gish J."/>
            <person name="Goldstein S."/>
            <person name="Gonzalez A.J."/>
            <person name="Green P.J."/>
            <person name="Hallab A."/>
            <person name="Hartog M."/>
            <person name="Hua A."/>
            <person name="Humphray S.J."/>
            <person name="Jeong D.H."/>
            <person name="Jing Y."/>
            <person name="Jocker A."/>
            <person name="Kenton S.M."/>
            <person name="Kim D.J."/>
            <person name="Klee K."/>
            <person name="Lai H."/>
            <person name="Lang C."/>
            <person name="Lin S."/>
            <person name="Macmil S.L."/>
            <person name="Magdelenat G."/>
            <person name="Matthews L."/>
            <person name="McCorrison J."/>
            <person name="Monaghan E.L."/>
            <person name="Mun J.H."/>
            <person name="Najar F.Z."/>
            <person name="Nicholson C."/>
            <person name="Noirot C."/>
            <person name="O'Bleness M."/>
            <person name="Paule C.R."/>
            <person name="Poulain J."/>
            <person name="Prion F."/>
            <person name="Qin B."/>
            <person name="Qu C."/>
            <person name="Retzel E.F."/>
            <person name="Riddle C."/>
            <person name="Sallet E."/>
            <person name="Samain S."/>
            <person name="Samson N."/>
            <person name="Sanders I."/>
            <person name="Saurat O."/>
            <person name="Scarpelli C."/>
            <person name="Schiex T."/>
            <person name="Segurens B."/>
            <person name="Severin A.J."/>
            <person name="Sherrier D.J."/>
            <person name="Shi R."/>
            <person name="Sims S."/>
            <person name="Singer S.R."/>
            <person name="Sinharoy S."/>
            <person name="Sterck L."/>
            <person name="Viollet A."/>
            <person name="Wang B.B."/>
            <person name="Wang K."/>
            <person name="Wang M."/>
            <person name="Wang X."/>
            <person name="Warfsmann J."/>
            <person name="Weissenbach J."/>
            <person name="White D.D."/>
            <person name="White J.D."/>
            <person name="Wiley G.B."/>
            <person name="Wincker P."/>
            <person name="Xing Y."/>
            <person name="Yang L."/>
            <person name="Yao Z."/>
            <person name="Ying F."/>
            <person name="Zhai J."/>
            <person name="Zhou L."/>
            <person name="Zuber A."/>
            <person name="Denarie J."/>
            <person name="Dixon R.A."/>
            <person name="May G.D."/>
            <person name="Schwartz D.C."/>
            <person name="Rogers J."/>
            <person name="Quetier F."/>
            <person name="Town C.D."/>
            <person name="Roe B.A."/>
        </authorList>
    </citation>
    <scope>NUCLEOTIDE SEQUENCE [LARGE SCALE GENOMIC DNA]</scope>
    <source>
        <strain evidence="1">A17</strain>
        <strain evidence="2 3">cv. Jemalong A17</strain>
    </source>
</reference>